<dbReference type="SUPFAM" id="SSF56672">
    <property type="entry name" value="DNA/RNA polymerases"/>
    <property type="match status" value="1"/>
</dbReference>
<evidence type="ECO:0000256" key="4">
    <source>
        <dbReference type="ARBA" id="ARBA00022695"/>
    </source>
</evidence>
<reference evidence="11" key="1">
    <citation type="submission" date="2019-05" db="EMBL/GenBank/DDBJ databases">
        <title>Metatranscriptomic reconstruction reveals RNA viruses with the potential to shape carbon cycling in soil.</title>
        <authorList>
            <person name="Starr E.P."/>
            <person name="Nuccio E."/>
            <person name="Pett-Ridge J."/>
            <person name="Banfield J.F."/>
            <person name="Firestone M.K."/>
        </authorList>
    </citation>
    <scope>NUCLEOTIDE SEQUENCE</scope>
    <source>
        <strain evidence="11">H1_Bulk_29_scaffold_184</strain>
    </source>
</reference>
<sequence length="615" mass="68958">MKSPIALLRDLWVDIQRLDPDVKGLNRDFHTIEQRFEHEGYGFLTIALPSLDDALLLGLSSGRFTCPSGFKMIRGGTIPRFLSGMFCEVFDPFSGVLKQSLDEGVLKSLHQILRLFKKTQLSSDEEITLHEKAVSEFFRCDDQARQVILPDLLSHLIGCVSKVILFDLSSKSTSEFTFKHGPGAVEEGLKANQKWSALSNSIKNEEFDLDAYGYADYSVCLSDLSERAVANDSMRPIDPFSGVSRSTARLITVAKNSTSRRTITVEPLLNQFIQQGLNIALRDSIVACPILSGCLALTDQSKNQTLALEGSLYDNWATIDLKSASDLMSVSLVKTVFGHHAWFYKHMMACRSTSVKSGSLTASDLGKFAGMGNALTFPAQSICFAVVCIAAILHQNQEYGSYWQIKRASRHIRVYGDDIIIDTRYAHQCVNWLHDAGLKVNVKKSFLQGNFKESCGVEAYKGVDITPLYIRHRPDQTSTEPSVIGHLVALSNQAWLCGYYKFSTCLRNEVEERLGYSLPLVSRESGSLGWHSRQDAMTPHKWCKRTHQFLTRTAVLISLKRKDKLDGYAALLKFFHVPLLGRARNHLNESSIRYKLRIVLKWVPTLSRDGLNLQV</sequence>
<evidence type="ECO:0000256" key="3">
    <source>
        <dbReference type="ARBA" id="ARBA00022679"/>
    </source>
</evidence>
<dbReference type="InterPro" id="IPR043502">
    <property type="entry name" value="DNA/RNA_pol_sf"/>
</dbReference>
<keyword evidence="6" id="KW-0693">Viral RNA replication</keyword>
<evidence type="ECO:0000256" key="2">
    <source>
        <dbReference type="ARBA" id="ARBA00022484"/>
    </source>
</evidence>
<comment type="cofactor">
    <cofactor evidence="9">
        <name>Mg(2+)</name>
        <dbReference type="ChEBI" id="CHEBI:18420"/>
    </cofactor>
    <text evidence="9">Binds 2 Mg(2+) per subunit.</text>
</comment>
<gene>
    <name evidence="11" type="ORF">H1Bulk29184_000004</name>
</gene>
<keyword evidence="9" id="KW-0479">Metal-binding</keyword>
<evidence type="ECO:0000256" key="5">
    <source>
        <dbReference type="ARBA" id="ARBA00022741"/>
    </source>
</evidence>
<dbReference type="GO" id="GO:0000166">
    <property type="term" value="F:nucleotide binding"/>
    <property type="evidence" value="ECO:0007669"/>
    <property type="project" value="UniProtKB-KW"/>
</dbReference>
<keyword evidence="2 11" id="KW-0696">RNA-directed RNA polymerase</keyword>
<evidence type="ECO:0000256" key="6">
    <source>
        <dbReference type="ARBA" id="ARBA00022953"/>
    </source>
</evidence>
<dbReference type="Pfam" id="PF03431">
    <property type="entry name" value="RNA_replicase_B"/>
    <property type="match status" value="1"/>
</dbReference>
<dbReference type="GO" id="GO:0003968">
    <property type="term" value="F:RNA-directed RNA polymerase activity"/>
    <property type="evidence" value="ECO:0007669"/>
    <property type="project" value="UniProtKB-KW"/>
</dbReference>
<dbReference type="GO" id="GO:0046872">
    <property type="term" value="F:metal ion binding"/>
    <property type="evidence" value="ECO:0007669"/>
    <property type="project" value="UniProtKB-KW"/>
</dbReference>
<evidence type="ECO:0000259" key="10">
    <source>
        <dbReference type="PROSITE" id="PS50522"/>
    </source>
</evidence>
<dbReference type="PROSITE" id="PS50522">
    <property type="entry name" value="RDRP_PHAGE"/>
    <property type="match status" value="1"/>
</dbReference>
<keyword evidence="5" id="KW-0547">Nucleotide-binding</keyword>
<dbReference type="EC" id="2.7.7.48" evidence="1"/>
<keyword evidence="9" id="KW-0460">Magnesium</keyword>
<dbReference type="GO" id="GO:0039694">
    <property type="term" value="P:viral RNA genome replication"/>
    <property type="evidence" value="ECO:0007669"/>
    <property type="project" value="InterPro"/>
</dbReference>
<feature type="domain" description="RdRp catalytic" evidence="10">
    <location>
        <begin position="305"/>
        <end position="449"/>
    </location>
</feature>
<evidence type="ECO:0000256" key="7">
    <source>
        <dbReference type="ARBA" id="ARBA00030248"/>
    </source>
</evidence>
<protein>
    <recommendedName>
        <fullName evidence="1">RNA-directed RNA polymerase</fullName>
        <ecNumber evidence="1">2.7.7.48</ecNumber>
    </recommendedName>
    <alternativeName>
        <fullName evidence="7">RNA replicase beta chain</fullName>
    </alternativeName>
</protein>
<keyword evidence="3" id="KW-0808">Transferase</keyword>
<keyword evidence="4" id="KW-0548">Nucleotidyltransferase</keyword>
<dbReference type="InterPro" id="IPR005093">
    <property type="entry name" value="RNArep_beta"/>
</dbReference>
<accession>A0A514D8N4</accession>
<organism evidence="11">
    <name type="scientific">Leviviridae sp</name>
    <dbReference type="NCBI Taxonomy" id="2027243"/>
    <lineage>
        <taxon>Viruses</taxon>
        <taxon>Riboviria</taxon>
        <taxon>Orthornavirae</taxon>
        <taxon>Lenarviricota</taxon>
        <taxon>Leviviricetes</taxon>
        <taxon>Norzivirales</taxon>
        <taxon>Fiersviridae</taxon>
    </lineage>
</organism>
<dbReference type="EMBL" id="MN035153">
    <property type="protein sequence ID" value="QDH89979.1"/>
    <property type="molecule type" value="Genomic_RNA"/>
</dbReference>
<proteinExistence type="predicted"/>
<dbReference type="InterPro" id="IPR007096">
    <property type="entry name" value="RNA-dir_Rpol_cat_phage"/>
</dbReference>
<comment type="catalytic activity">
    <reaction evidence="8">
        <text>RNA(n) + a ribonucleoside 5'-triphosphate = RNA(n+1) + diphosphate</text>
        <dbReference type="Rhea" id="RHEA:21248"/>
        <dbReference type="Rhea" id="RHEA-COMP:14527"/>
        <dbReference type="Rhea" id="RHEA-COMP:17342"/>
        <dbReference type="ChEBI" id="CHEBI:33019"/>
        <dbReference type="ChEBI" id="CHEBI:61557"/>
        <dbReference type="ChEBI" id="CHEBI:140395"/>
        <dbReference type="EC" id="2.7.7.48"/>
    </reaction>
</comment>
<feature type="binding site" evidence="9">
    <location>
        <position position="418"/>
    </location>
    <ligand>
        <name>Mg(2+)</name>
        <dbReference type="ChEBI" id="CHEBI:18420"/>
        <label>2</label>
    </ligand>
</feature>
<evidence type="ECO:0000313" key="11">
    <source>
        <dbReference type="EMBL" id="QDH89979.1"/>
    </source>
</evidence>
<evidence type="ECO:0000256" key="9">
    <source>
        <dbReference type="PIRSR" id="PIRSR605093-1"/>
    </source>
</evidence>
<feature type="binding site" evidence="9">
    <location>
        <position position="320"/>
    </location>
    <ligand>
        <name>Mg(2+)</name>
        <dbReference type="ChEBI" id="CHEBI:18420"/>
        <label>2</label>
    </ligand>
</feature>
<evidence type="ECO:0000256" key="1">
    <source>
        <dbReference type="ARBA" id="ARBA00012494"/>
    </source>
</evidence>
<evidence type="ECO:0000256" key="8">
    <source>
        <dbReference type="ARBA" id="ARBA00048744"/>
    </source>
</evidence>
<name>A0A514D8N4_9VIRU</name>
<feature type="binding site" evidence="9">
    <location>
        <position position="417"/>
    </location>
    <ligand>
        <name>Mg(2+)</name>
        <dbReference type="ChEBI" id="CHEBI:18420"/>
        <label>2</label>
    </ligand>
</feature>